<dbReference type="InterPro" id="IPR032861">
    <property type="entry name" value="TAXi_N"/>
</dbReference>
<dbReference type="EMBL" id="JAUJYN010000011">
    <property type="protein sequence ID" value="KAK1260557.1"/>
    <property type="molecule type" value="Genomic_DNA"/>
</dbReference>
<reference evidence="5" key="2">
    <citation type="submission" date="2023-06" db="EMBL/GenBank/DDBJ databases">
        <authorList>
            <person name="Ma L."/>
            <person name="Liu K.-W."/>
            <person name="Li Z."/>
            <person name="Hsiao Y.-Y."/>
            <person name="Qi Y."/>
            <person name="Fu T."/>
            <person name="Tang G."/>
            <person name="Zhang D."/>
            <person name="Sun W.-H."/>
            <person name="Liu D.-K."/>
            <person name="Li Y."/>
            <person name="Chen G.-Z."/>
            <person name="Liu X.-D."/>
            <person name="Liao X.-Y."/>
            <person name="Jiang Y.-T."/>
            <person name="Yu X."/>
            <person name="Hao Y."/>
            <person name="Huang J."/>
            <person name="Zhao X.-W."/>
            <person name="Ke S."/>
            <person name="Chen Y.-Y."/>
            <person name="Wu W.-L."/>
            <person name="Hsu J.-L."/>
            <person name="Lin Y.-F."/>
            <person name="Huang M.-D."/>
            <person name="Li C.-Y."/>
            <person name="Huang L."/>
            <person name="Wang Z.-W."/>
            <person name="Zhao X."/>
            <person name="Zhong W.-Y."/>
            <person name="Peng D.-H."/>
            <person name="Ahmad S."/>
            <person name="Lan S."/>
            <person name="Zhang J.-S."/>
            <person name="Tsai W.-C."/>
            <person name="Van De Peer Y."/>
            <person name="Liu Z.-J."/>
        </authorList>
    </citation>
    <scope>NUCLEOTIDE SEQUENCE</scope>
    <source>
        <strain evidence="5">SCP</strain>
        <tissue evidence="5">Leaves</tissue>
    </source>
</reference>
<evidence type="ECO:0000256" key="1">
    <source>
        <dbReference type="ARBA" id="ARBA00007447"/>
    </source>
</evidence>
<feature type="domain" description="Peptidase A1" evidence="4">
    <location>
        <begin position="44"/>
        <end position="337"/>
    </location>
</feature>
<reference evidence="5" key="1">
    <citation type="journal article" date="2023" name="Nat. Commun.">
        <title>Diploid and tetraploid genomes of Acorus and the evolution of monocots.</title>
        <authorList>
            <person name="Ma L."/>
            <person name="Liu K.W."/>
            <person name="Li Z."/>
            <person name="Hsiao Y.Y."/>
            <person name="Qi Y."/>
            <person name="Fu T."/>
            <person name="Tang G.D."/>
            <person name="Zhang D."/>
            <person name="Sun W.H."/>
            <person name="Liu D.K."/>
            <person name="Li Y."/>
            <person name="Chen G.Z."/>
            <person name="Liu X.D."/>
            <person name="Liao X.Y."/>
            <person name="Jiang Y.T."/>
            <person name="Yu X."/>
            <person name="Hao Y."/>
            <person name="Huang J."/>
            <person name="Zhao X.W."/>
            <person name="Ke S."/>
            <person name="Chen Y.Y."/>
            <person name="Wu W.L."/>
            <person name="Hsu J.L."/>
            <person name="Lin Y.F."/>
            <person name="Huang M.D."/>
            <person name="Li C.Y."/>
            <person name="Huang L."/>
            <person name="Wang Z.W."/>
            <person name="Zhao X."/>
            <person name="Zhong W.Y."/>
            <person name="Peng D.H."/>
            <person name="Ahmad S."/>
            <person name="Lan S."/>
            <person name="Zhang J.S."/>
            <person name="Tsai W.C."/>
            <person name="Van de Peer Y."/>
            <person name="Liu Z.J."/>
        </authorList>
    </citation>
    <scope>NUCLEOTIDE SEQUENCE</scope>
    <source>
        <strain evidence="5">SCP</strain>
    </source>
</reference>
<dbReference type="GO" id="GO:0004190">
    <property type="term" value="F:aspartic-type endopeptidase activity"/>
    <property type="evidence" value="ECO:0007669"/>
    <property type="project" value="UniProtKB-KW"/>
</dbReference>
<evidence type="ECO:0000313" key="5">
    <source>
        <dbReference type="EMBL" id="KAK1260557.1"/>
    </source>
</evidence>
<gene>
    <name evidence="5" type="ORF">QJS04_geneDACA002231</name>
</gene>
<dbReference type="Pfam" id="PF14541">
    <property type="entry name" value="TAXi_C"/>
    <property type="match status" value="1"/>
</dbReference>
<feature type="active site" evidence="2">
    <location>
        <position position="217"/>
    </location>
</feature>
<comment type="caution">
    <text evidence="5">The sequence shown here is derived from an EMBL/GenBank/DDBJ whole genome shotgun (WGS) entry which is preliminary data.</text>
</comment>
<dbReference type="Proteomes" id="UP001179952">
    <property type="component" value="Unassembled WGS sequence"/>
</dbReference>
<feature type="active site" evidence="2">
    <location>
        <position position="62"/>
    </location>
</feature>
<accession>A0AAV9A8Q8</accession>
<dbReference type="PANTHER" id="PTHR13683:SF750">
    <property type="entry name" value="ASPARTYL PROTEASE AED1"/>
    <property type="match status" value="1"/>
</dbReference>
<dbReference type="Pfam" id="PF14543">
    <property type="entry name" value="TAXi_N"/>
    <property type="match status" value="1"/>
</dbReference>
<keyword evidence="3" id="KW-0064">Aspartyl protease</keyword>
<dbReference type="PANTHER" id="PTHR13683">
    <property type="entry name" value="ASPARTYL PROTEASES"/>
    <property type="match status" value="1"/>
</dbReference>
<proteinExistence type="inferred from homology"/>
<evidence type="ECO:0000256" key="3">
    <source>
        <dbReference type="RuleBase" id="RU000454"/>
    </source>
</evidence>
<dbReference type="SUPFAM" id="SSF50630">
    <property type="entry name" value="Acid proteases"/>
    <property type="match status" value="1"/>
</dbReference>
<dbReference type="AlphaFoldDB" id="A0AAV9A8Q8"/>
<dbReference type="InterPro" id="IPR001461">
    <property type="entry name" value="Aspartic_peptidase_A1"/>
</dbReference>
<protein>
    <submittedName>
        <fullName evidence="5">Aspartic proteinase nepenthesin-2</fullName>
    </submittedName>
</protein>
<keyword evidence="3" id="KW-0378">Hydrolase</keyword>
<evidence type="ECO:0000313" key="6">
    <source>
        <dbReference type="Proteomes" id="UP001179952"/>
    </source>
</evidence>
<keyword evidence="6" id="KW-1185">Reference proteome</keyword>
<dbReference type="PROSITE" id="PS00141">
    <property type="entry name" value="ASP_PROTEASE"/>
    <property type="match status" value="1"/>
</dbReference>
<name>A0AAV9A8Q8_ACOGR</name>
<comment type="similarity">
    <text evidence="1 3">Belongs to the peptidase A1 family.</text>
</comment>
<evidence type="ECO:0000256" key="2">
    <source>
        <dbReference type="PIRSR" id="PIRSR601461-1"/>
    </source>
</evidence>
<evidence type="ECO:0000259" key="4">
    <source>
        <dbReference type="PROSITE" id="PS51767"/>
    </source>
</evidence>
<organism evidence="5 6">
    <name type="scientific">Acorus gramineus</name>
    <name type="common">Dwarf sweet flag</name>
    <dbReference type="NCBI Taxonomy" id="55184"/>
    <lineage>
        <taxon>Eukaryota</taxon>
        <taxon>Viridiplantae</taxon>
        <taxon>Streptophyta</taxon>
        <taxon>Embryophyta</taxon>
        <taxon>Tracheophyta</taxon>
        <taxon>Spermatophyta</taxon>
        <taxon>Magnoliopsida</taxon>
        <taxon>Liliopsida</taxon>
        <taxon>Acoraceae</taxon>
        <taxon>Acorus</taxon>
    </lineage>
</organism>
<dbReference type="GO" id="GO:0006508">
    <property type="term" value="P:proteolysis"/>
    <property type="evidence" value="ECO:0007669"/>
    <property type="project" value="UniProtKB-KW"/>
</dbReference>
<dbReference type="PRINTS" id="PR00792">
    <property type="entry name" value="PEPSIN"/>
</dbReference>
<dbReference type="Gene3D" id="2.40.70.10">
    <property type="entry name" value="Acid Proteases"/>
    <property type="match status" value="2"/>
</dbReference>
<dbReference type="InterPro" id="IPR033121">
    <property type="entry name" value="PEPTIDASE_A1"/>
</dbReference>
<keyword evidence="3" id="KW-0645">Protease</keyword>
<dbReference type="InterPro" id="IPR001969">
    <property type="entry name" value="Aspartic_peptidase_AS"/>
</dbReference>
<dbReference type="InterPro" id="IPR021109">
    <property type="entry name" value="Peptidase_aspartic_dom_sf"/>
</dbReference>
<sequence length="342" mass="36865">MTAHPTRADILRRDRARVEFLQRKNPGPVAKIPATGGPMNDGNYVVKVGYGTPVRKFTVDFDTGSSRCWIQCKPCTSCYSQIDPIFDPSASSSYANIACGATQCTQSSDTVCSASSCMYLDKYGDGSTTKGNLATETLTLTPDDVFQDFSFGCGEDNEGVLGGSADVRQVRWGVLILSPLLAQLDRVPYLGQVFSVSYWLRRVHASLVATEVGTIVDSGTVITRLPQRAYNALRKAFRAAMSGYPEAPGDAMFDTCYDFSKYVGKDMKLPSVTLHFKGGVDLEVDETGILTVESGVSQVCLAFVANEAATDVVIIGNTQQKRAEVVFDVGKGRVGFRPGACT</sequence>
<dbReference type="PROSITE" id="PS51767">
    <property type="entry name" value="PEPTIDASE_A1"/>
    <property type="match status" value="1"/>
</dbReference>
<dbReference type="InterPro" id="IPR032799">
    <property type="entry name" value="TAXi_C"/>
</dbReference>